<dbReference type="OrthoDB" id="1396884at2"/>
<evidence type="ECO:0000256" key="1">
    <source>
        <dbReference type="SAM" id="SignalP"/>
    </source>
</evidence>
<evidence type="ECO:0000313" key="2">
    <source>
        <dbReference type="EMBL" id="PSG94057.1"/>
    </source>
</evidence>
<dbReference type="EMBL" id="PXOT01000014">
    <property type="protein sequence ID" value="PSG94057.1"/>
    <property type="molecule type" value="Genomic_DNA"/>
</dbReference>
<feature type="signal peptide" evidence="1">
    <location>
        <begin position="1"/>
        <end position="19"/>
    </location>
</feature>
<proteinExistence type="predicted"/>
<dbReference type="Proteomes" id="UP000238430">
    <property type="component" value="Unassembled WGS sequence"/>
</dbReference>
<sequence>MKKINILVLVLLTSVLSFSQVGINTSTPDNSSILDIESSDKGVLFPRMTSVERDAITNPANGLIIFNTDENKLQFNIGISTAPIWTSVNNNPSVSTDAGNQLTSGSDNGVYLGRTTHFGKFRITGTGNVTISGLPFEPSQVKFTAHANVETYNLDSDNGTNNNNGGIPNAFGSMNGYVTNYNSIIDQQMIYVGGSGNSINDISRFSSSSHCIGIRYSNQNGDSLGITSASIVSFNADGFTINVDRYADNLVVIFEAYK</sequence>
<name>A0A2T1NMD9_9FLAO</name>
<dbReference type="AlphaFoldDB" id="A0A2T1NMD9"/>
<evidence type="ECO:0000313" key="3">
    <source>
        <dbReference type="Proteomes" id="UP000238430"/>
    </source>
</evidence>
<gene>
    <name evidence="2" type="ORF">C7H61_02445</name>
</gene>
<feature type="chain" id="PRO_5015536447" evidence="1">
    <location>
        <begin position="20"/>
        <end position="258"/>
    </location>
</feature>
<keyword evidence="1" id="KW-0732">Signal</keyword>
<reference evidence="2 3" key="1">
    <citation type="submission" date="2018-03" db="EMBL/GenBank/DDBJ databases">
        <title>Mesoflavibacter sp. HG37 and Mesoflavibacter sp. HG96 sp.nov., two marine bacteria isolated from seawater of Western Pacific Ocean.</title>
        <authorList>
            <person name="Cheng H."/>
            <person name="Wu Y.-H."/>
            <person name="Guo L.-L."/>
            <person name="Xu X.-W."/>
        </authorList>
    </citation>
    <scope>NUCLEOTIDE SEQUENCE [LARGE SCALE GENOMIC DNA]</scope>
    <source>
        <strain evidence="2 3">KCTC 42117</strain>
    </source>
</reference>
<dbReference type="RefSeq" id="WP_106676790.1">
    <property type="nucleotide sequence ID" value="NZ_JACHWV010000006.1"/>
</dbReference>
<organism evidence="2 3">
    <name type="scientific">Mesoflavibacter zeaxanthinifaciens subsp. sabulilitoris</name>
    <dbReference type="NCBI Taxonomy" id="1520893"/>
    <lineage>
        <taxon>Bacteria</taxon>
        <taxon>Pseudomonadati</taxon>
        <taxon>Bacteroidota</taxon>
        <taxon>Flavobacteriia</taxon>
        <taxon>Flavobacteriales</taxon>
        <taxon>Flavobacteriaceae</taxon>
        <taxon>Mesoflavibacter</taxon>
    </lineage>
</organism>
<comment type="caution">
    <text evidence="2">The sequence shown here is derived from an EMBL/GenBank/DDBJ whole genome shotgun (WGS) entry which is preliminary data.</text>
</comment>
<accession>A0A2T1NMD9</accession>
<protein>
    <submittedName>
        <fullName evidence="2">Uncharacterized protein</fullName>
    </submittedName>
</protein>
<keyword evidence="3" id="KW-1185">Reference proteome</keyword>